<dbReference type="AlphaFoldDB" id="A0A0S7BWA9"/>
<evidence type="ECO:0000313" key="1">
    <source>
        <dbReference type="EMBL" id="GAP42679.1"/>
    </source>
</evidence>
<dbReference type="RefSeq" id="WP_062038859.1">
    <property type="nucleotide sequence ID" value="NZ_DF968182.1"/>
</dbReference>
<sequence>MFSRSTLSSSIHIVNRFAAYFSYCSISSKNSLSAKQQTLLSFGAAKLQTIFNPATLFRFFFKKLSNLALPAELTAFSLNWDGKSTAFFYSCKGLIKLFSANFPNTFILNLFNIKKK</sequence>
<evidence type="ECO:0000313" key="2">
    <source>
        <dbReference type="Proteomes" id="UP000053091"/>
    </source>
</evidence>
<reference evidence="1" key="1">
    <citation type="journal article" date="2015" name="Genome Announc.">
        <title>Draft Genome Sequence of Bacteroidales Strain TBC1, a Novel Isolate from a Methanogenic Wastewater Treatment System.</title>
        <authorList>
            <person name="Tourlousse D.M."/>
            <person name="Matsuura N."/>
            <person name="Sun L."/>
            <person name="Toyonaga M."/>
            <person name="Kuroda K."/>
            <person name="Ohashi A."/>
            <person name="Cruz R."/>
            <person name="Yamaguchi T."/>
            <person name="Sekiguchi Y."/>
        </authorList>
    </citation>
    <scope>NUCLEOTIDE SEQUENCE [LARGE SCALE GENOMIC DNA]</scope>
    <source>
        <strain evidence="1">TBC1</strain>
    </source>
</reference>
<keyword evidence="2" id="KW-1185">Reference proteome</keyword>
<dbReference type="EMBL" id="DF968182">
    <property type="protein sequence ID" value="GAP42679.1"/>
    <property type="molecule type" value="Genomic_DNA"/>
</dbReference>
<protein>
    <submittedName>
        <fullName evidence="1">Uncharacterized protein</fullName>
    </submittedName>
</protein>
<name>A0A0S7BWA9_9BACT</name>
<organism evidence="1">
    <name type="scientific">Lentimicrobium saccharophilum</name>
    <dbReference type="NCBI Taxonomy" id="1678841"/>
    <lineage>
        <taxon>Bacteria</taxon>
        <taxon>Pseudomonadati</taxon>
        <taxon>Bacteroidota</taxon>
        <taxon>Bacteroidia</taxon>
        <taxon>Bacteroidales</taxon>
        <taxon>Lentimicrobiaceae</taxon>
        <taxon>Lentimicrobium</taxon>
    </lineage>
</organism>
<gene>
    <name evidence="1" type="ORF">TBC1_11811</name>
</gene>
<accession>A0A0S7BWA9</accession>
<proteinExistence type="predicted"/>
<dbReference type="Proteomes" id="UP000053091">
    <property type="component" value="Unassembled WGS sequence"/>
</dbReference>